<organism evidence="1 2">
    <name type="scientific">Kingdonia uniflora</name>
    <dbReference type="NCBI Taxonomy" id="39325"/>
    <lineage>
        <taxon>Eukaryota</taxon>
        <taxon>Viridiplantae</taxon>
        <taxon>Streptophyta</taxon>
        <taxon>Embryophyta</taxon>
        <taxon>Tracheophyta</taxon>
        <taxon>Spermatophyta</taxon>
        <taxon>Magnoliopsida</taxon>
        <taxon>Ranunculales</taxon>
        <taxon>Circaeasteraceae</taxon>
        <taxon>Kingdonia</taxon>
    </lineage>
</organism>
<gene>
    <name evidence="1" type="ORF">GIB67_028659</name>
</gene>
<accession>A0A7J7L1B9</accession>
<dbReference type="InterPro" id="IPR043504">
    <property type="entry name" value="Peptidase_S1_PA_chymotrypsin"/>
</dbReference>
<dbReference type="EMBL" id="JACGCM010002698">
    <property type="protein sequence ID" value="KAF6136440.1"/>
    <property type="molecule type" value="Genomic_DNA"/>
</dbReference>
<evidence type="ECO:0000313" key="1">
    <source>
        <dbReference type="EMBL" id="KAF6136440.1"/>
    </source>
</evidence>
<sequence length="210" mass="23826">MLVLGSLRSLPTLPHISSSSNQTLLTRRKSILLASTFVTSFLNFVPNWNYPSFKFARAEEEDEFLQQEERNITLFQEASPVVVFIKDIELAKNPKRDNVTVGIEDEEAKVEGTGSGFIWDKIGHILCKRASRIGGISVLRLEWDFIFDGSHYYIEILSLMIIIRSIAIKSIARVHFVDKFVKCLMGSGDYSHRGVETLLFSSSSFVKLLF</sequence>
<proteinExistence type="predicted"/>
<keyword evidence="2" id="KW-1185">Reference proteome</keyword>
<dbReference type="AlphaFoldDB" id="A0A7J7L1B9"/>
<dbReference type="Proteomes" id="UP000541444">
    <property type="component" value="Unassembled WGS sequence"/>
</dbReference>
<reference evidence="1 2" key="1">
    <citation type="journal article" date="2020" name="IScience">
        <title>Genome Sequencing of the Endangered Kingdonia uniflora (Circaeasteraceae, Ranunculales) Reveals Potential Mechanisms of Evolutionary Specialization.</title>
        <authorList>
            <person name="Sun Y."/>
            <person name="Deng T."/>
            <person name="Zhang A."/>
            <person name="Moore M.J."/>
            <person name="Landis J.B."/>
            <person name="Lin N."/>
            <person name="Zhang H."/>
            <person name="Zhang X."/>
            <person name="Huang J."/>
            <person name="Zhang X."/>
            <person name="Sun H."/>
            <person name="Wang H."/>
        </authorList>
    </citation>
    <scope>NUCLEOTIDE SEQUENCE [LARGE SCALE GENOMIC DNA]</scope>
    <source>
        <strain evidence="1">TB1705</strain>
        <tissue evidence="1">Leaf</tissue>
    </source>
</reference>
<evidence type="ECO:0000313" key="2">
    <source>
        <dbReference type="Proteomes" id="UP000541444"/>
    </source>
</evidence>
<dbReference type="OrthoDB" id="1720212at2759"/>
<name>A0A7J7L1B9_9MAGN</name>
<comment type="caution">
    <text evidence="1">The sequence shown here is derived from an EMBL/GenBank/DDBJ whole genome shotgun (WGS) entry which is preliminary data.</text>
</comment>
<dbReference type="Gene3D" id="2.40.10.10">
    <property type="entry name" value="Trypsin-like serine proteases"/>
    <property type="match status" value="1"/>
</dbReference>
<protein>
    <submittedName>
        <fullName evidence="1">Uncharacterized protein</fullName>
    </submittedName>
</protein>